<keyword evidence="2" id="KW-1133">Transmembrane helix</keyword>
<dbReference type="RefSeq" id="XP_006563628.2">
    <property type="nucleotide sequence ID" value="XM_006563565.3"/>
</dbReference>
<evidence type="ECO:0000313" key="6">
    <source>
        <dbReference type="RefSeq" id="XP_006563628.2"/>
    </source>
</evidence>
<accession>A0A8B6Z214</accession>
<evidence type="ECO:0000256" key="2">
    <source>
        <dbReference type="SAM" id="Phobius"/>
    </source>
</evidence>
<protein>
    <submittedName>
        <fullName evidence="6">Uncharacterized protein LOC408510</fullName>
    </submittedName>
</protein>
<evidence type="ECO:0000313" key="4">
    <source>
        <dbReference type="EnsemblMetazoa" id="XP_006563628"/>
    </source>
</evidence>
<dbReference type="GeneID" id="408510"/>
<evidence type="ECO:0000256" key="1">
    <source>
        <dbReference type="SAM" id="MobiDB-lite"/>
    </source>
</evidence>
<keyword evidence="2" id="KW-0812">Transmembrane</keyword>
<keyword evidence="5" id="KW-1185">Reference proteome</keyword>
<gene>
    <name evidence="6" type="primary">LOC408510</name>
</gene>
<evidence type="ECO:0000313" key="5">
    <source>
        <dbReference type="Proteomes" id="UP000005203"/>
    </source>
</evidence>
<feature type="compositionally biased region" description="Basic and acidic residues" evidence="1">
    <location>
        <begin position="46"/>
        <end position="56"/>
    </location>
</feature>
<feature type="signal peptide" evidence="3">
    <location>
        <begin position="1"/>
        <end position="25"/>
    </location>
</feature>
<dbReference type="AlphaFoldDB" id="A0A7M7GY78"/>
<dbReference type="EnsemblMetazoa" id="XM_006563565">
    <property type="protein sequence ID" value="XP_006563628"/>
    <property type="gene ID" value="LOC408510"/>
</dbReference>
<evidence type="ECO:0000256" key="3">
    <source>
        <dbReference type="SAM" id="SignalP"/>
    </source>
</evidence>
<reference evidence="6" key="2">
    <citation type="submission" date="2025-04" db="UniProtKB">
        <authorList>
            <consortium name="RefSeq"/>
        </authorList>
    </citation>
    <scope>IDENTIFICATION</scope>
    <source>
        <strain evidence="6">DH4</strain>
        <tissue evidence="6">Whole body</tissue>
    </source>
</reference>
<feature type="chain" id="PRO_5044659711" evidence="3">
    <location>
        <begin position="26"/>
        <end position="353"/>
    </location>
</feature>
<reference evidence="4" key="1">
    <citation type="submission" date="2021-01" db="UniProtKB">
        <authorList>
            <consortium name="EnsemblMetazoa"/>
        </authorList>
    </citation>
    <scope>IDENTIFICATION</scope>
    <source>
        <strain evidence="4">DH4</strain>
    </source>
</reference>
<feature type="region of interest" description="Disordered" evidence="1">
    <location>
        <begin position="45"/>
        <end position="69"/>
    </location>
</feature>
<accession>A0A7M7GY78</accession>
<dbReference type="Proteomes" id="UP000005203">
    <property type="component" value="Linkage group LG15"/>
</dbReference>
<name>A0A7M7GY78_APIME</name>
<organism evidence="4">
    <name type="scientific">Apis mellifera</name>
    <name type="common">Honeybee</name>
    <dbReference type="NCBI Taxonomy" id="7460"/>
    <lineage>
        <taxon>Eukaryota</taxon>
        <taxon>Metazoa</taxon>
        <taxon>Ecdysozoa</taxon>
        <taxon>Arthropoda</taxon>
        <taxon>Hexapoda</taxon>
        <taxon>Insecta</taxon>
        <taxon>Pterygota</taxon>
        <taxon>Neoptera</taxon>
        <taxon>Endopterygota</taxon>
        <taxon>Hymenoptera</taxon>
        <taxon>Apocrita</taxon>
        <taxon>Aculeata</taxon>
        <taxon>Apoidea</taxon>
        <taxon>Anthophila</taxon>
        <taxon>Apidae</taxon>
        <taxon>Apis</taxon>
    </lineage>
</organism>
<feature type="transmembrane region" description="Helical" evidence="2">
    <location>
        <begin position="226"/>
        <end position="249"/>
    </location>
</feature>
<dbReference type="KEGG" id="ame:408510"/>
<sequence length="353" mass="39706">MFAHRAGYLSLVLGLLLPLILITNGDIEVGIPEYEVNPSNVSSSILDHEMEPRSDDSSVVNRSVERKSGGPFSYRRDSYLEALRHSRTSTDPREGIVDAVATGSFHRRKEQSFGPVYTIKRSEITPPSSSRVVHADSFSMAASDSYSLPSRTSVDFNGVKNTYGPPSSYGPPSNDYSYGEYGGGYQPQQAYGAPHGISESVQLSLPSIDFSWPFALKLNAFTLAKILLKLVIFKMIVKFIAVICLLLFIPKLEIKKDKGNNMQNNDDEDEGRFLNANSMVWDRLNRLTLVVHDAMKQYGVDMDKPRSSTDKGCSTLRCQIRRSFEEQDESWPDYEQLLQNYIMEETRLIQDKS</sequence>
<proteinExistence type="predicted"/>
<keyword evidence="3" id="KW-0732">Signal</keyword>
<keyword evidence="2" id="KW-0472">Membrane</keyword>
<dbReference type="OrthoDB" id="8122776at2759"/>